<dbReference type="Proteomes" id="UP000501690">
    <property type="component" value="Linkage Group LG3"/>
</dbReference>
<dbReference type="PANTHER" id="PTHR47186:SF43">
    <property type="entry name" value="TYPE DISEASE RESISTANCE PROTEIN CNL-J3, PUTATIVE-RELATED"/>
    <property type="match status" value="1"/>
</dbReference>
<evidence type="ECO:0000256" key="1">
    <source>
        <dbReference type="ARBA" id="ARBA00022737"/>
    </source>
</evidence>
<evidence type="ECO:0000259" key="5">
    <source>
        <dbReference type="Pfam" id="PF25019"/>
    </source>
</evidence>
<evidence type="ECO:0000259" key="4">
    <source>
        <dbReference type="Pfam" id="PF18052"/>
    </source>
</evidence>
<protein>
    <submittedName>
        <fullName evidence="6">Uncharacterized protein</fullName>
    </submittedName>
</protein>
<dbReference type="InterPro" id="IPR041118">
    <property type="entry name" value="Rx_N"/>
</dbReference>
<feature type="domain" description="R13L1/DRL21-like LRR repeat region" evidence="5">
    <location>
        <begin position="209"/>
        <end position="331"/>
    </location>
</feature>
<keyword evidence="7" id="KW-1185">Reference proteome</keyword>
<dbReference type="AlphaFoldDB" id="A0A4D6LAR3"/>
<accession>A0A4D6LAR3</accession>
<sequence length="683" mass="78714">MGKKGKKCQTLKYRNTTANCGIRNTKVAFQKLASPQILDFFRVRKLDQKLLFKLETKLHSIHSLADDAERKQFTDPHVRSWLLKVKNAVLDAEDLLDDIQMLSKRELDDETESQAFTGCTCKYVGGDIYFRWEVGQKEKIQKETRHFSVELDSDQNFDGFETPCNTERLRTFMRTANNVKKMPMGLGKLKNLIVLMESFNVGHGKEFGIQQLGELNLDGSLSIGELQNIENSVDASEAYLKNKTLLVKLKLQWRRNWDSIDSKKEEEVIKNLQPSENLKELAILEYGGKQFPNWLHSLPYLVSLELNGCKSCERLPPLGLLPFLEDLSIDGLDGIVSIDADFYGSNSSSFKSLQRLVFSHMRQWKKWECKGVFPRLQYLTITSCPKLKGELPKQLIPLKTLYIRDCQQLEASAPRALDLMLYDCGKLHLDWATIKILTMEASFLEIVWSNTIEYLCIFWKSISDDCVSLRIFPLDFFPTLKRLELIGFPNLQMISVDHIHNHLERMRIIKCPKFESLPANMHMLLPSLNDLNIEQCPKLEPFIEGALPSNLKIITLNNCSRLLVDSLKGAFKDIASIERLFIEKVDVECFSDEGVFPLSLTELYIRDCPNLEKLDYEVSRLSSLQSLTLNKCPNLQYLPKQGLPKSISYLYISSCPLLKQRCQKERGEDWEKISHIQRLYILE</sequence>
<evidence type="ECO:0000313" key="6">
    <source>
        <dbReference type="EMBL" id="QCD85628.1"/>
    </source>
</evidence>
<dbReference type="InterPro" id="IPR056789">
    <property type="entry name" value="LRR_R13L1-DRL21"/>
</dbReference>
<keyword evidence="2" id="KW-0547">Nucleotide-binding</keyword>
<organism evidence="6 7">
    <name type="scientific">Vigna unguiculata</name>
    <name type="common">Cowpea</name>
    <dbReference type="NCBI Taxonomy" id="3917"/>
    <lineage>
        <taxon>Eukaryota</taxon>
        <taxon>Viridiplantae</taxon>
        <taxon>Streptophyta</taxon>
        <taxon>Embryophyta</taxon>
        <taxon>Tracheophyta</taxon>
        <taxon>Spermatophyta</taxon>
        <taxon>Magnoliopsida</taxon>
        <taxon>eudicotyledons</taxon>
        <taxon>Gunneridae</taxon>
        <taxon>Pentapetalae</taxon>
        <taxon>rosids</taxon>
        <taxon>fabids</taxon>
        <taxon>Fabales</taxon>
        <taxon>Fabaceae</taxon>
        <taxon>Papilionoideae</taxon>
        <taxon>50 kb inversion clade</taxon>
        <taxon>NPAAA clade</taxon>
        <taxon>indigoferoid/millettioid clade</taxon>
        <taxon>Phaseoleae</taxon>
        <taxon>Vigna</taxon>
    </lineage>
</organism>
<dbReference type="InterPro" id="IPR032675">
    <property type="entry name" value="LRR_dom_sf"/>
</dbReference>
<dbReference type="PANTHER" id="PTHR47186">
    <property type="entry name" value="LEUCINE-RICH REPEAT-CONTAINING PROTEIN 57"/>
    <property type="match status" value="1"/>
</dbReference>
<reference evidence="6 7" key="1">
    <citation type="submission" date="2019-04" db="EMBL/GenBank/DDBJ databases">
        <title>An improved genome assembly and genetic linkage map for asparagus bean, Vigna unguiculata ssp. sesquipedialis.</title>
        <authorList>
            <person name="Xia Q."/>
            <person name="Zhang R."/>
            <person name="Dong Y."/>
        </authorList>
    </citation>
    <scope>NUCLEOTIDE SEQUENCE [LARGE SCALE GENOMIC DNA]</scope>
    <source>
        <tissue evidence="6">Leaf</tissue>
    </source>
</reference>
<dbReference type="Gene3D" id="3.80.10.10">
    <property type="entry name" value="Ribonuclease Inhibitor"/>
    <property type="match status" value="2"/>
</dbReference>
<proteinExistence type="predicted"/>
<keyword evidence="1" id="KW-0677">Repeat</keyword>
<dbReference type="GO" id="GO:0006952">
    <property type="term" value="P:defense response"/>
    <property type="evidence" value="ECO:0007669"/>
    <property type="project" value="UniProtKB-KW"/>
</dbReference>
<dbReference type="Pfam" id="PF25019">
    <property type="entry name" value="LRR_R13L1-DRL21"/>
    <property type="match status" value="1"/>
</dbReference>
<keyword evidence="3" id="KW-0611">Plant defense</keyword>
<dbReference type="Gene3D" id="1.20.5.4130">
    <property type="match status" value="1"/>
</dbReference>
<evidence type="ECO:0000256" key="2">
    <source>
        <dbReference type="ARBA" id="ARBA00022741"/>
    </source>
</evidence>
<dbReference type="GO" id="GO:0000166">
    <property type="term" value="F:nucleotide binding"/>
    <property type="evidence" value="ECO:0007669"/>
    <property type="project" value="UniProtKB-KW"/>
</dbReference>
<evidence type="ECO:0000256" key="3">
    <source>
        <dbReference type="ARBA" id="ARBA00022821"/>
    </source>
</evidence>
<feature type="domain" description="Disease resistance N-terminal" evidence="4">
    <location>
        <begin position="42"/>
        <end position="106"/>
    </location>
</feature>
<evidence type="ECO:0000313" key="7">
    <source>
        <dbReference type="Proteomes" id="UP000501690"/>
    </source>
</evidence>
<dbReference type="EMBL" id="CP039347">
    <property type="protein sequence ID" value="QCD85628.1"/>
    <property type="molecule type" value="Genomic_DNA"/>
</dbReference>
<gene>
    <name evidence="6" type="ORF">DEO72_LG3g147</name>
</gene>
<dbReference type="SUPFAM" id="SSF52058">
    <property type="entry name" value="L domain-like"/>
    <property type="match status" value="2"/>
</dbReference>
<dbReference type="Pfam" id="PF18052">
    <property type="entry name" value="Rx_N"/>
    <property type="match status" value="1"/>
</dbReference>
<name>A0A4D6LAR3_VIGUN</name>